<keyword evidence="2" id="KW-1185">Reference proteome</keyword>
<dbReference type="RefSeq" id="WP_341417015.1">
    <property type="nucleotide sequence ID" value="NZ_JBBPCC010000012.1"/>
</dbReference>
<evidence type="ECO:0000313" key="2">
    <source>
        <dbReference type="Proteomes" id="UP001469365"/>
    </source>
</evidence>
<name>A0ABU9DM04_9BACL</name>
<sequence length="58" mass="6774">MATKQLEVRGEKEYAIQVLDEMGLNQIANWLSILPEDRWQQLFVAQWPTLAKKCGIRD</sequence>
<dbReference type="Proteomes" id="UP001469365">
    <property type="component" value="Unassembled WGS sequence"/>
</dbReference>
<evidence type="ECO:0000313" key="1">
    <source>
        <dbReference type="EMBL" id="MEK8129893.1"/>
    </source>
</evidence>
<accession>A0ABU9DM04</accession>
<dbReference type="EMBL" id="JBBPCC010000012">
    <property type="protein sequence ID" value="MEK8129893.1"/>
    <property type="molecule type" value="Genomic_DNA"/>
</dbReference>
<protein>
    <submittedName>
        <fullName evidence="1">Uncharacterized protein</fullName>
    </submittedName>
</protein>
<reference evidence="1 2" key="1">
    <citation type="submission" date="2024-04" db="EMBL/GenBank/DDBJ databases">
        <title>draft genome sequnece of Paenibacillus filicis.</title>
        <authorList>
            <person name="Kim D.-U."/>
        </authorList>
    </citation>
    <scope>NUCLEOTIDE SEQUENCE [LARGE SCALE GENOMIC DNA]</scope>
    <source>
        <strain evidence="1 2">KACC14197</strain>
    </source>
</reference>
<proteinExistence type="predicted"/>
<organism evidence="1 2">
    <name type="scientific">Paenibacillus filicis</name>
    <dbReference type="NCBI Taxonomy" id="669464"/>
    <lineage>
        <taxon>Bacteria</taxon>
        <taxon>Bacillati</taxon>
        <taxon>Bacillota</taxon>
        <taxon>Bacilli</taxon>
        <taxon>Bacillales</taxon>
        <taxon>Paenibacillaceae</taxon>
        <taxon>Paenibacillus</taxon>
    </lineage>
</organism>
<comment type="caution">
    <text evidence="1">The sequence shown here is derived from an EMBL/GenBank/DDBJ whole genome shotgun (WGS) entry which is preliminary data.</text>
</comment>
<gene>
    <name evidence="1" type="ORF">WMW72_18475</name>
</gene>